<reference evidence="5 6" key="1">
    <citation type="submission" date="2024-09" db="EMBL/GenBank/DDBJ databases">
        <authorList>
            <person name="Sun Q."/>
            <person name="Mori K."/>
        </authorList>
    </citation>
    <scope>NUCLEOTIDE SEQUENCE [LARGE SCALE GENOMIC DNA]</scope>
    <source>
        <strain evidence="5 6">NCAIM B.02537</strain>
    </source>
</reference>
<sequence length="198" mass="22043">MHQHAQGEIGVQVQSHLKWYFTYCLSAQAEIRSTSNATYRVEQMTATHQHANVVRTEKRAHADALGIDAAFIDSLVEQFYAKVRTDAVLGPVFAARITDWAPHLARMKTFWGVILRGEGAFSGSPMALHAAIPGIDQFHFRRWLALFEATLRELEGDPAATALVARRARNIADSLLTGIHIHRDGRRDLHAMKGLGHA</sequence>
<gene>
    <name evidence="5" type="ORF">ACFFF7_11360</name>
</gene>
<keyword evidence="6" id="KW-1185">Reference proteome</keyword>
<dbReference type="Gene3D" id="1.10.490.10">
    <property type="entry name" value="Globins"/>
    <property type="match status" value="1"/>
</dbReference>
<keyword evidence="1" id="KW-0813">Transport</keyword>
<keyword evidence="3" id="KW-0479">Metal-binding</keyword>
<organism evidence="5 6">
    <name type="scientific">Novosphingobium aquiterrae</name>
    <dbReference type="NCBI Taxonomy" id="624388"/>
    <lineage>
        <taxon>Bacteria</taxon>
        <taxon>Pseudomonadati</taxon>
        <taxon>Pseudomonadota</taxon>
        <taxon>Alphaproteobacteria</taxon>
        <taxon>Sphingomonadales</taxon>
        <taxon>Sphingomonadaceae</taxon>
        <taxon>Novosphingobium</taxon>
    </lineage>
</organism>
<dbReference type="InterPro" id="IPR009050">
    <property type="entry name" value="Globin-like_sf"/>
</dbReference>
<dbReference type="RefSeq" id="WP_379481854.1">
    <property type="nucleotide sequence ID" value="NZ_JBHLTL010000006.1"/>
</dbReference>
<dbReference type="CDD" id="cd08916">
    <property type="entry name" value="TrHb3_P"/>
    <property type="match status" value="1"/>
</dbReference>
<dbReference type="InterPro" id="IPR001486">
    <property type="entry name" value="Hemoglobin_trunc"/>
</dbReference>
<evidence type="ECO:0000313" key="5">
    <source>
        <dbReference type="EMBL" id="MFC0590013.1"/>
    </source>
</evidence>
<keyword evidence="2" id="KW-0349">Heme</keyword>
<evidence type="ECO:0000256" key="2">
    <source>
        <dbReference type="ARBA" id="ARBA00022617"/>
    </source>
</evidence>
<dbReference type="SUPFAM" id="SSF46458">
    <property type="entry name" value="Globin-like"/>
    <property type="match status" value="1"/>
</dbReference>
<evidence type="ECO:0000313" key="6">
    <source>
        <dbReference type="Proteomes" id="UP001589943"/>
    </source>
</evidence>
<dbReference type="InterPro" id="IPR012292">
    <property type="entry name" value="Globin/Proto"/>
</dbReference>
<keyword evidence="4" id="KW-0408">Iron</keyword>
<evidence type="ECO:0000256" key="1">
    <source>
        <dbReference type="ARBA" id="ARBA00022448"/>
    </source>
</evidence>
<proteinExistence type="predicted"/>
<dbReference type="EMBL" id="JBHLTL010000006">
    <property type="protein sequence ID" value="MFC0590013.1"/>
    <property type="molecule type" value="Genomic_DNA"/>
</dbReference>
<protein>
    <submittedName>
        <fullName evidence="5">Group III truncated hemoglobin</fullName>
    </submittedName>
</protein>
<name>A0ABV6PJJ4_9SPHN</name>
<evidence type="ECO:0000256" key="3">
    <source>
        <dbReference type="ARBA" id="ARBA00022723"/>
    </source>
</evidence>
<dbReference type="Proteomes" id="UP001589943">
    <property type="component" value="Unassembled WGS sequence"/>
</dbReference>
<comment type="caution">
    <text evidence="5">The sequence shown here is derived from an EMBL/GenBank/DDBJ whole genome shotgun (WGS) entry which is preliminary data.</text>
</comment>
<evidence type="ECO:0000256" key="4">
    <source>
        <dbReference type="ARBA" id="ARBA00023004"/>
    </source>
</evidence>
<dbReference type="Pfam" id="PF01152">
    <property type="entry name" value="Bac_globin"/>
    <property type="match status" value="1"/>
</dbReference>
<accession>A0ABV6PJJ4</accession>